<dbReference type="AlphaFoldDB" id="A0A9D2NBL6"/>
<accession>A0A9D2NBL6</accession>
<dbReference type="InterPro" id="IPR001567">
    <property type="entry name" value="Pept_M3A_M3B_dom"/>
</dbReference>
<keyword evidence="1 6" id="KW-0645">Protease</keyword>
<dbReference type="GO" id="GO:0004222">
    <property type="term" value="F:metalloendopeptidase activity"/>
    <property type="evidence" value="ECO:0007669"/>
    <property type="project" value="InterPro"/>
</dbReference>
<keyword evidence="2 6" id="KW-0479">Metal-binding</keyword>
<evidence type="ECO:0000256" key="3">
    <source>
        <dbReference type="ARBA" id="ARBA00022801"/>
    </source>
</evidence>
<dbReference type="EMBL" id="DWWS01000012">
    <property type="protein sequence ID" value="HJC22436.1"/>
    <property type="molecule type" value="Genomic_DNA"/>
</dbReference>
<evidence type="ECO:0000313" key="9">
    <source>
        <dbReference type="Proteomes" id="UP000823891"/>
    </source>
</evidence>
<dbReference type="Proteomes" id="UP000823891">
    <property type="component" value="Unassembled WGS sequence"/>
</dbReference>
<dbReference type="SUPFAM" id="SSF55486">
    <property type="entry name" value="Metalloproteases ('zincins'), catalytic domain"/>
    <property type="match status" value="1"/>
</dbReference>
<comment type="caution">
    <text evidence="8">The sequence shown here is derived from an EMBL/GenBank/DDBJ whole genome shotgun (WGS) entry which is preliminary data.</text>
</comment>
<dbReference type="GO" id="GO:0006508">
    <property type="term" value="P:proteolysis"/>
    <property type="evidence" value="ECO:0007669"/>
    <property type="project" value="UniProtKB-KW"/>
</dbReference>
<comment type="similarity">
    <text evidence="6">Belongs to the peptidase M3 family.</text>
</comment>
<dbReference type="InterPro" id="IPR011976">
    <property type="entry name" value="Pept_M3B_oligopep-rel"/>
</dbReference>
<comment type="cofactor">
    <cofactor evidence="6">
        <name>Zn(2+)</name>
        <dbReference type="ChEBI" id="CHEBI:29105"/>
    </cofactor>
    <text evidence="6">Binds 1 zinc ion.</text>
</comment>
<protein>
    <submittedName>
        <fullName evidence="8">M3 family oligoendopeptidase</fullName>
    </submittedName>
</protein>
<reference evidence="8" key="2">
    <citation type="submission" date="2021-04" db="EMBL/GenBank/DDBJ databases">
        <authorList>
            <person name="Gilroy R."/>
        </authorList>
    </citation>
    <scope>NUCLEOTIDE SEQUENCE</scope>
    <source>
        <strain evidence="8">USAMLcec2-132</strain>
    </source>
</reference>
<keyword evidence="4 6" id="KW-0862">Zinc</keyword>
<evidence type="ECO:0000256" key="1">
    <source>
        <dbReference type="ARBA" id="ARBA00022670"/>
    </source>
</evidence>
<evidence type="ECO:0000256" key="4">
    <source>
        <dbReference type="ARBA" id="ARBA00022833"/>
    </source>
</evidence>
<evidence type="ECO:0000256" key="6">
    <source>
        <dbReference type="RuleBase" id="RU003435"/>
    </source>
</evidence>
<sequence>MKYQDMPYEKVDFDRVEEEFKALMQEFQAAKSGEGQFAVHQKYYALRDRVDTMMTLAHTRHDCNTADAFYSEQQDYYDEMSPRYSNMALEYQKLLFESPYREELEAKIGPVAFKNMEIARKAMQEKLIPLVQEENALATSYEKLLAGAKIDWDGETLNLSLLKPYLRNPDREIRRKAWKKFSAFFKENEKELDDIYDKLVKNRTKQAQELGYENYVELGYYRMGRNCYGRDQVEAFRSQVKKDFVPFVEKLHEKRKERLGLQKLSYIDEGVYFKDGNPDPTGTPEEILAAGQRMYEELSPETKEFFDFMMENGLFDVLGRKDKRVGGYMTYLPLYHAPFIFANFNGTSGDVDVITHECGHAFQGYLSGKDPIREHADITMETAECHSMSMEFFTEKWMEWFFGDGADAYREMHFEDACMFIPYGCMVDEFQHIVYSRPELTPAQRKAEWSRLEKEYKPHLDYEGDEFFGAGGYWQQQHHIYSFPFYYIDYVIAQTVAFEYKLWMDEDYEAAWKSYLKLCKLSASDFFTNMIPEVGLKLPFDDGCMKEMAEKLEKKLEKRAE</sequence>
<proteinExistence type="inferred from homology"/>
<dbReference type="CDD" id="cd09606">
    <property type="entry name" value="M3B_PepF"/>
    <property type="match status" value="1"/>
</dbReference>
<evidence type="ECO:0000313" key="8">
    <source>
        <dbReference type="EMBL" id="HJC22436.1"/>
    </source>
</evidence>
<dbReference type="NCBIfam" id="TIGR02289">
    <property type="entry name" value="M3_not_pepF"/>
    <property type="match status" value="1"/>
</dbReference>
<feature type="domain" description="Peptidase M3A/M3B catalytic" evidence="7">
    <location>
        <begin position="166"/>
        <end position="265"/>
    </location>
</feature>
<feature type="domain" description="Peptidase M3A/M3B catalytic" evidence="7">
    <location>
        <begin position="309"/>
        <end position="549"/>
    </location>
</feature>
<reference evidence="8" key="1">
    <citation type="journal article" date="2021" name="PeerJ">
        <title>Extensive microbial diversity within the chicken gut microbiome revealed by metagenomics and culture.</title>
        <authorList>
            <person name="Gilroy R."/>
            <person name="Ravi A."/>
            <person name="Getino M."/>
            <person name="Pursley I."/>
            <person name="Horton D.L."/>
            <person name="Alikhan N.F."/>
            <person name="Baker D."/>
            <person name="Gharbi K."/>
            <person name="Hall N."/>
            <person name="Watson M."/>
            <person name="Adriaenssens E.M."/>
            <person name="Foster-Nyarko E."/>
            <person name="Jarju S."/>
            <person name="Secka A."/>
            <person name="Antonio M."/>
            <person name="Oren A."/>
            <person name="Chaudhuri R.R."/>
            <person name="La Ragione R."/>
            <person name="Hildebrand F."/>
            <person name="Pallen M.J."/>
        </authorList>
    </citation>
    <scope>NUCLEOTIDE SEQUENCE</scope>
    <source>
        <strain evidence="8">USAMLcec2-132</strain>
    </source>
</reference>
<evidence type="ECO:0000256" key="5">
    <source>
        <dbReference type="ARBA" id="ARBA00023049"/>
    </source>
</evidence>
<name>A0A9D2NBL6_9FIRM</name>
<evidence type="ECO:0000259" key="7">
    <source>
        <dbReference type="Pfam" id="PF01432"/>
    </source>
</evidence>
<keyword evidence="5 6" id="KW-0482">Metalloprotease</keyword>
<dbReference type="Gene3D" id="1.10.1370.30">
    <property type="match status" value="1"/>
</dbReference>
<gene>
    <name evidence="8" type="ORF">H9761_01875</name>
</gene>
<dbReference type="GO" id="GO:0046872">
    <property type="term" value="F:metal ion binding"/>
    <property type="evidence" value="ECO:0007669"/>
    <property type="project" value="UniProtKB-UniRule"/>
</dbReference>
<evidence type="ECO:0000256" key="2">
    <source>
        <dbReference type="ARBA" id="ARBA00022723"/>
    </source>
</evidence>
<dbReference type="Pfam" id="PF01432">
    <property type="entry name" value="Peptidase_M3"/>
    <property type="match status" value="2"/>
</dbReference>
<organism evidence="8 9">
    <name type="scientific">Candidatus Eisenbergiella merdavium</name>
    <dbReference type="NCBI Taxonomy" id="2838551"/>
    <lineage>
        <taxon>Bacteria</taxon>
        <taxon>Bacillati</taxon>
        <taxon>Bacillota</taxon>
        <taxon>Clostridia</taxon>
        <taxon>Lachnospirales</taxon>
        <taxon>Lachnospiraceae</taxon>
        <taxon>Eisenbergiella</taxon>
    </lineage>
</organism>
<keyword evidence="3 6" id="KW-0378">Hydrolase</keyword>